<feature type="transmembrane region" description="Helical" evidence="1">
    <location>
        <begin position="77"/>
        <end position="96"/>
    </location>
</feature>
<keyword evidence="1" id="KW-1133">Transmembrane helix</keyword>
<name>A0A1G2FYQ3_9BACT</name>
<evidence type="ECO:0000259" key="2">
    <source>
        <dbReference type="Pfam" id="PF13472"/>
    </source>
</evidence>
<comment type="caution">
    <text evidence="3">The sequence shown here is derived from an EMBL/GenBank/DDBJ whole genome shotgun (WGS) entry which is preliminary data.</text>
</comment>
<dbReference type="InterPro" id="IPR051532">
    <property type="entry name" value="Ester_Hydrolysis_Enzymes"/>
</dbReference>
<keyword evidence="1" id="KW-0812">Transmembrane</keyword>
<evidence type="ECO:0000313" key="4">
    <source>
        <dbReference type="Proteomes" id="UP000176700"/>
    </source>
</evidence>
<gene>
    <name evidence="3" type="ORF">A2W41_03300</name>
</gene>
<dbReference type="Gene3D" id="3.40.50.1110">
    <property type="entry name" value="SGNH hydrolase"/>
    <property type="match status" value="1"/>
</dbReference>
<feature type="transmembrane region" description="Helical" evidence="1">
    <location>
        <begin position="46"/>
        <end position="65"/>
    </location>
</feature>
<dbReference type="InterPro" id="IPR036514">
    <property type="entry name" value="SGNH_hydro_sf"/>
</dbReference>
<dbReference type="Proteomes" id="UP000176700">
    <property type="component" value="Unassembled WGS sequence"/>
</dbReference>
<dbReference type="AlphaFoldDB" id="A0A1G2FYQ3"/>
<dbReference type="Pfam" id="PF13472">
    <property type="entry name" value="Lipase_GDSL_2"/>
    <property type="match status" value="1"/>
</dbReference>
<dbReference type="SUPFAM" id="SSF52266">
    <property type="entry name" value="SGNH hydrolase"/>
    <property type="match status" value="1"/>
</dbReference>
<dbReference type="InterPro" id="IPR013830">
    <property type="entry name" value="SGNH_hydro"/>
</dbReference>
<sequence>MNGSSRKKIFVAGSGVFFILVGLFLNEWLIASWFTYSGALSVKDRIAVWIFDILMVGMGVLLIVLRGRVHLTFDKKNFALFVGTVVFLFVLSEFSARVIDRLHGGDFTYNKERNEQQLTPFRMFGPSYYVEQDGIRYISSVHKELYPFEKGRNTYRIVAFGGSTTQNAVDGIHYPLVLEQLLKEEYPQRNIEVINIGNSAYATPHFIISLTLDVVSWESDLIILSENINDLLAGYFPDFQPDYANKYRHAAFVPEISAPRMLLGWSRFYWIVKSRLEALSYRLADYGGVVFRRSSYGNEPPVESQKIFRRNLQTFVEIARAYDIPVVLGTQPLETSEEYWNRHMRYKKYNGIVTYPLHSEFISHHQRFNEIIREVAREQKAYIVDNEKIFAGKSVFFIDFVHYSKKGLEQLARNYYNVIVSNKFVR</sequence>
<evidence type="ECO:0000313" key="3">
    <source>
        <dbReference type="EMBL" id="OGZ42740.1"/>
    </source>
</evidence>
<accession>A0A1G2FYQ3</accession>
<dbReference type="PANTHER" id="PTHR30383">
    <property type="entry name" value="THIOESTERASE 1/PROTEASE 1/LYSOPHOSPHOLIPASE L1"/>
    <property type="match status" value="1"/>
</dbReference>
<feature type="transmembrane region" description="Helical" evidence="1">
    <location>
        <begin position="9"/>
        <end position="34"/>
    </location>
</feature>
<organism evidence="3 4">
    <name type="scientific">Candidatus Ryanbacteria bacterium RIFCSPHIGHO2_01_45_13</name>
    <dbReference type="NCBI Taxonomy" id="1802112"/>
    <lineage>
        <taxon>Bacteria</taxon>
        <taxon>Candidatus Ryaniibacteriota</taxon>
    </lineage>
</organism>
<keyword evidence="1" id="KW-0472">Membrane</keyword>
<evidence type="ECO:0000256" key="1">
    <source>
        <dbReference type="SAM" id="Phobius"/>
    </source>
</evidence>
<protein>
    <recommendedName>
        <fullName evidence="2">SGNH hydrolase-type esterase domain-containing protein</fullName>
    </recommendedName>
</protein>
<feature type="domain" description="SGNH hydrolase-type esterase" evidence="2">
    <location>
        <begin position="159"/>
        <end position="407"/>
    </location>
</feature>
<reference evidence="3 4" key="1">
    <citation type="journal article" date="2016" name="Nat. Commun.">
        <title>Thousands of microbial genomes shed light on interconnected biogeochemical processes in an aquifer system.</title>
        <authorList>
            <person name="Anantharaman K."/>
            <person name="Brown C.T."/>
            <person name="Hug L.A."/>
            <person name="Sharon I."/>
            <person name="Castelle C.J."/>
            <person name="Probst A.J."/>
            <person name="Thomas B.C."/>
            <person name="Singh A."/>
            <person name="Wilkins M.J."/>
            <person name="Karaoz U."/>
            <person name="Brodie E.L."/>
            <person name="Williams K.H."/>
            <person name="Hubbard S.S."/>
            <person name="Banfield J.F."/>
        </authorList>
    </citation>
    <scope>NUCLEOTIDE SEQUENCE [LARGE SCALE GENOMIC DNA]</scope>
</reference>
<dbReference type="EMBL" id="MHNI01000014">
    <property type="protein sequence ID" value="OGZ42740.1"/>
    <property type="molecule type" value="Genomic_DNA"/>
</dbReference>
<proteinExistence type="predicted"/>